<dbReference type="InterPro" id="IPR016187">
    <property type="entry name" value="CTDL_fold"/>
</dbReference>
<organism evidence="13 14">
    <name type="scientific">Petromyzon marinus</name>
    <name type="common">Sea lamprey</name>
    <dbReference type="NCBI Taxonomy" id="7757"/>
    <lineage>
        <taxon>Eukaryota</taxon>
        <taxon>Metazoa</taxon>
        <taxon>Chordata</taxon>
        <taxon>Craniata</taxon>
        <taxon>Vertebrata</taxon>
        <taxon>Cyclostomata</taxon>
        <taxon>Hyperoartia</taxon>
        <taxon>Petromyzontiformes</taxon>
        <taxon>Petromyzontidae</taxon>
        <taxon>Petromyzon</taxon>
    </lineage>
</organism>
<dbReference type="PRINTS" id="PR01265">
    <property type="entry name" value="LINKMODULE"/>
</dbReference>
<comment type="subcellular location">
    <subcellularLocation>
        <location evidence="1">Membrane</location>
        <topology evidence="1">Single-pass membrane protein</topology>
    </subcellularLocation>
</comment>
<evidence type="ECO:0000259" key="12">
    <source>
        <dbReference type="PROSITE" id="PS50963"/>
    </source>
</evidence>
<keyword evidence="6 9" id="KW-1015">Disulfide bond</keyword>
<accession>A0AAJ7X0R0</accession>
<dbReference type="InterPro" id="IPR016186">
    <property type="entry name" value="C-type_lectin-like/link_sf"/>
</dbReference>
<dbReference type="GO" id="GO:0005886">
    <property type="term" value="C:plasma membrane"/>
    <property type="evidence" value="ECO:0007669"/>
    <property type="project" value="TreeGrafter"/>
</dbReference>
<dbReference type="PROSITE" id="PS01241">
    <property type="entry name" value="LINK_1"/>
    <property type="match status" value="1"/>
</dbReference>
<keyword evidence="8" id="KW-0325">Glycoprotein</keyword>
<dbReference type="SMART" id="SM00445">
    <property type="entry name" value="LINK"/>
    <property type="match status" value="1"/>
</dbReference>
<evidence type="ECO:0000256" key="11">
    <source>
        <dbReference type="SAM" id="SignalP"/>
    </source>
</evidence>
<feature type="chain" id="PRO_5042542489" evidence="11">
    <location>
        <begin position="23"/>
        <end position="248"/>
    </location>
</feature>
<evidence type="ECO:0000256" key="7">
    <source>
        <dbReference type="ARBA" id="ARBA00023170"/>
    </source>
</evidence>
<keyword evidence="4 10" id="KW-1133">Transmembrane helix</keyword>
<dbReference type="PANTHER" id="PTHR10225">
    <property type="entry name" value="HYALURONAN RECEPTOR"/>
    <property type="match status" value="1"/>
</dbReference>
<dbReference type="PANTHER" id="PTHR10225:SF5">
    <property type="entry name" value="C-TYPE LECTIN DOMAIN-CONTAINING PROTEIN"/>
    <property type="match status" value="1"/>
</dbReference>
<keyword evidence="7" id="KW-0675">Receptor</keyword>
<dbReference type="SUPFAM" id="SSF56436">
    <property type="entry name" value="C-type lectin-like"/>
    <property type="match status" value="1"/>
</dbReference>
<dbReference type="GO" id="GO:0004888">
    <property type="term" value="F:transmembrane signaling receptor activity"/>
    <property type="evidence" value="ECO:0007669"/>
    <property type="project" value="TreeGrafter"/>
</dbReference>
<keyword evidence="5 10" id="KW-0472">Membrane</keyword>
<dbReference type="InterPro" id="IPR043210">
    <property type="entry name" value="CD44_antigen-like"/>
</dbReference>
<feature type="disulfide bond" evidence="9">
    <location>
        <begin position="84"/>
        <end position="105"/>
    </location>
</feature>
<feature type="signal peptide" evidence="11">
    <location>
        <begin position="1"/>
        <end position="22"/>
    </location>
</feature>
<dbReference type="PROSITE" id="PS50963">
    <property type="entry name" value="LINK_2"/>
    <property type="match status" value="1"/>
</dbReference>
<evidence type="ECO:0000256" key="8">
    <source>
        <dbReference type="ARBA" id="ARBA00023180"/>
    </source>
</evidence>
<dbReference type="GO" id="GO:0005540">
    <property type="term" value="F:hyaluronic acid binding"/>
    <property type="evidence" value="ECO:0007669"/>
    <property type="project" value="InterPro"/>
</dbReference>
<evidence type="ECO:0000256" key="1">
    <source>
        <dbReference type="ARBA" id="ARBA00004167"/>
    </source>
</evidence>
<evidence type="ECO:0000313" key="13">
    <source>
        <dbReference type="Proteomes" id="UP001318040"/>
    </source>
</evidence>
<evidence type="ECO:0000256" key="4">
    <source>
        <dbReference type="ARBA" id="ARBA00022989"/>
    </source>
</evidence>
<evidence type="ECO:0000256" key="6">
    <source>
        <dbReference type="ARBA" id="ARBA00023157"/>
    </source>
</evidence>
<feature type="domain" description="Link" evidence="12">
    <location>
        <begin position="38"/>
        <end position="129"/>
    </location>
</feature>
<evidence type="ECO:0000256" key="5">
    <source>
        <dbReference type="ARBA" id="ARBA00023136"/>
    </source>
</evidence>
<evidence type="ECO:0000256" key="9">
    <source>
        <dbReference type="PROSITE-ProRule" id="PRU00323"/>
    </source>
</evidence>
<feature type="transmembrane region" description="Helical" evidence="10">
    <location>
        <begin position="220"/>
        <end position="242"/>
    </location>
</feature>
<sequence length="248" mass="27293">MAPTTMARFSVFGCLAVVLVSAKILTFAREQIVIDGFCRYGIVLVKGNYSFSLDKAIEVCGLLNYTLATSEELEQAYNVGYETCRYGWTADGKYVIPRHKPQDTCAKGQIGLLIYESQQNKSFDAYCFNSSEMGVKYCNKSDVIVTITWKNVVPDSNSSTTTTATAMGVGNSTLNMIDANATAGERLMQVKEENYVLDKHMKAIKEFLNGADKKVKGTSIYFWIALLIALMCGLAAAIYITVITCSRS</sequence>
<keyword evidence="2 10" id="KW-0812">Transmembrane</keyword>
<protein>
    <submittedName>
        <fullName evidence="14">Lymphatic vessel endothelial hyaluronic acid receptor 1-like isoform X1</fullName>
    </submittedName>
</protein>
<evidence type="ECO:0000256" key="2">
    <source>
        <dbReference type="ARBA" id="ARBA00022692"/>
    </source>
</evidence>
<dbReference type="Proteomes" id="UP001318040">
    <property type="component" value="Chromosome 24"/>
</dbReference>
<evidence type="ECO:0000256" key="10">
    <source>
        <dbReference type="SAM" id="Phobius"/>
    </source>
</evidence>
<reference evidence="14" key="1">
    <citation type="submission" date="2025-08" db="UniProtKB">
        <authorList>
            <consortium name="RefSeq"/>
        </authorList>
    </citation>
    <scope>IDENTIFICATION</scope>
    <source>
        <tissue evidence="14">Sperm</tissue>
    </source>
</reference>
<evidence type="ECO:0000313" key="14">
    <source>
        <dbReference type="RefSeq" id="XP_032815753.1"/>
    </source>
</evidence>
<dbReference type="InterPro" id="IPR000538">
    <property type="entry name" value="Link_dom"/>
</dbReference>
<keyword evidence="13" id="KW-1185">Reference proteome</keyword>
<dbReference type="Gene3D" id="3.10.100.10">
    <property type="entry name" value="Mannose-Binding Protein A, subunit A"/>
    <property type="match status" value="1"/>
</dbReference>
<name>A0AAJ7X0R0_PETMA</name>
<keyword evidence="3 11" id="KW-0732">Signal</keyword>
<dbReference type="KEGG" id="pmrn:116945518"/>
<dbReference type="GO" id="GO:0007155">
    <property type="term" value="P:cell adhesion"/>
    <property type="evidence" value="ECO:0007669"/>
    <property type="project" value="InterPro"/>
</dbReference>
<evidence type="ECO:0000256" key="3">
    <source>
        <dbReference type="ARBA" id="ARBA00022729"/>
    </source>
</evidence>
<dbReference type="AlphaFoldDB" id="A0AAJ7X0R0"/>
<comment type="caution">
    <text evidence="9">Lacks conserved residue(s) required for the propagation of feature annotation.</text>
</comment>
<dbReference type="RefSeq" id="XP_032815753.1">
    <property type="nucleotide sequence ID" value="XM_032959862.1"/>
</dbReference>
<dbReference type="Pfam" id="PF00193">
    <property type="entry name" value="Xlink"/>
    <property type="match status" value="1"/>
</dbReference>
<gene>
    <name evidence="14" type="primary">LOC116945518</name>
</gene>
<proteinExistence type="predicted"/>